<dbReference type="InterPro" id="IPR029044">
    <property type="entry name" value="Nucleotide-diphossugar_trans"/>
</dbReference>
<protein>
    <recommendedName>
        <fullName evidence="2">Glycosyltransferase 2-like domain-containing protein</fullName>
    </recommendedName>
</protein>
<organism evidence="1">
    <name type="scientific">viral metagenome</name>
    <dbReference type="NCBI Taxonomy" id="1070528"/>
    <lineage>
        <taxon>unclassified sequences</taxon>
        <taxon>metagenomes</taxon>
        <taxon>organismal metagenomes</taxon>
    </lineage>
</organism>
<dbReference type="EMBL" id="MN739170">
    <property type="protein sequence ID" value="QHS92151.1"/>
    <property type="molecule type" value="Genomic_DNA"/>
</dbReference>
<proteinExistence type="predicted"/>
<reference evidence="1" key="1">
    <citation type="journal article" date="2020" name="Nature">
        <title>Giant virus diversity and host interactions through global metagenomics.</title>
        <authorList>
            <person name="Schulz F."/>
            <person name="Roux S."/>
            <person name="Paez-Espino D."/>
            <person name="Jungbluth S."/>
            <person name="Walsh D.A."/>
            <person name="Denef V.J."/>
            <person name="McMahon K.D."/>
            <person name="Konstantinidis K.T."/>
            <person name="Eloe-Fadrosh E.A."/>
            <person name="Kyrpides N.C."/>
            <person name="Woyke T."/>
        </authorList>
    </citation>
    <scope>NUCLEOTIDE SEQUENCE</scope>
    <source>
        <strain evidence="1">GVMAG-M-3300013285-6</strain>
    </source>
</reference>
<sequence length="275" mass="32075">MSTCKLVVCVCTHPELLPYQAATLKKFLKQPVDLCIVDDSKDEATSSEFKKICDTYAFEYIRSPLHHPLREAPSMRHADTLQHGFATMKTPTDTYLGTIDADLFLVSPLDLDVALQEKNMLCVRHTREHIYYFWPGLCIWRLADHPTLHTFKWDIGEDKGIRMDTGGTTYYYWLQHQTKTKTLEIKEHQFLHIPRQEWGPLLLTLPPPLLEFCVFDIQYADSVGVKWWSDLYVCPNNTFTFFHLRDITNWQGISADYLKTKCTYFLEALTVVLRT</sequence>
<evidence type="ECO:0000313" key="1">
    <source>
        <dbReference type="EMBL" id="QHS92151.1"/>
    </source>
</evidence>
<dbReference type="SUPFAM" id="SSF53448">
    <property type="entry name" value="Nucleotide-diphospho-sugar transferases"/>
    <property type="match status" value="1"/>
</dbReference>
<accession>A0A6C0BK73</accession>
<dbReference type="AlphaFoldDB" id="A0A6C0BK73"/>
<evidence type="ECO:0008006" key="2">
    <source>
        <dbReference type="Google" id="ProtNLM"/>
    </source>
</evidence>
<name>A0A6C0BK73_9ZZZZ</name>